<evidence type="ECO:0000256" key="1">
    <source>
        <dbReference type="SAM" id="Phobius"/>
    </source>
</evidence>
<evidence type="ECO:0000313" key="3">
    <source>
        <dbReference type="Proteomes" id="UP001205919"/>
    </source>
</evidence>
<protein>
    <recommendedName>
        <fullName evidence="4">Gram-positive cocci surface proteins LPxTG domain-containing protein</fullName>
    </recommendedName>
</protein>
<organism evidence="2 3">
    <name type="scientific">Cloacibacillus evryensis</name>
    <dbReference type="NCBI Taxonomy" id="508460"/>
    <lineage>
        <taxon>Bacteria</taxon>
        <taxon>Thermotogati</taxon>
        <taxon>Synergistota</taxon>
        <taxon>Synergistia</taxon>
        <taxon>Synergistales</taxon>
        <taxon>Synergistaceae</taxon>
        <taxon>Cloacibacillus</taxon>
    </lineage>
</organism>
<keyword evidence="3" id="KW-1185">Reference proteome</keyword>
<proteinExistence type="predicted"/>
<keyword evidence="1" id="KW-0472">Membrane</keyword>
<reference evidence="2 3" key="1">
    <citation type="submission" date="2022-06" db="EMBL/GenBank/DDBJ databases">
        <title>Isolation of gut microbiota from human fecal samples.</title>
        <authorList>
            <person name="Pamer E.G."/>
            <person name="Barat B."/>
            <person name="Waligurski E."/>
            <person name="Medina S."/>
            <person name="Paddock L."/>
            <person name="Mostad J."/>
        </authorList>
    </citation>
    <scope>NUCLEOTIDE SEQUENCE [LARGE SCALE GENOMIC DNA]</scope>
    <source>
        <strain evidence="2 3">DFI.9.90</strain>
    </source>
</reference>
<dbReference type="Proteomes" id="UP001205919">
    <property type="component" value="Unassembled WGS sequence"/>
</dbReference>
<comment type="caution">
    <text evidence="2">The sequence shown here is derived from an EMBL/GenBank/DDBJ whole genome shotgun (WGS) entry which is preliminary data.</text>
</comment>
<dbReference type="EMBL" id="JANFYT010000009">
    <property type="protein sequence ID" value="MCQ4813888.1"/>
    <property type="molecule type" value="Genomic_DNA"/>
</dbReference>
<sequence length="79" mass="8340">MPLELVAADCAYTLEGDVIKVALPKEKHLLCVSNEYYVLVLSVPKTKADSSSGCRGIGAGAGVLLLALPLICARLRKRG</sequence>
<keyword evidence="1" id="KW-1133">Transmembrane helix</keyword>
<name>A0AAW5K5U6_9BACT</name>
<gene>
    <name evidence="2" type="ORF">NE630_05520</name>
</gene>
<accession>A0AAW5K5U6</accession>
<keyword evidence="1" id="KW-0812">Transmembrane</keyword>
<feature type="transmembrane region" description="Helical" evidence="1">
    <location>
        <begin position="57"/>
        <end position="75"/>
    </location>
</feature>
<evidence type="ECO:0000313" key="2">
    <source>
        <dbReference type="EMBL" id="MCQ4813888.1"/>
    </source>
</evidence>
<dbReference type="RefSeq" id="WP_008712694.1">
    <property type="nucleotide sequence ID" value="NZ_CABKQM010000008.1"/>
</dbReference>
<dbReference type="AlphaFoldDB" id="A0AAW5K5U6"/>
<evidence type="ECO:0008006" key="4">
    <source>
        <dbReference type="Google" id="ProtNLM"/>
    </source>
</evidence>